<evidence type="ECO:0000256" key="6">
    <source>
        <dbReference type="PROSITE-ProRule" id="PRU00176"/>
    </source>
</evidence>
<gene>
    <name evidence="9" type="ORF">AB1Y20_014392</name>
</gene>
<evidence type="ECO:0000259" key="8">
    <source>
        <dbReference type="PROSITE" id="PS50102"/>
    </source>
</evidence>
<dbReference type="InterPro" id="IPR000504">
    <property type="entry name" value="RRM_dom"/>
</dbReference>
<evidence type="ECO:0000313" key="10">
    <source>
        <dbReference type="Proteomes" id="UP001515480"/>
    </source>
</evidence>
<evidence type="ECO:0000256" key="1">
    <source>
        <dbReference type="ARBA" id="ARBA00004123"/>
    </source>
</evidence>
<dbReference type="SUPFAM" id="SSF54928">
    <property type="entry name" value="RNA-binding domain, RBD"/>
    <property type="match status" value="1"/>
</dbReference>
<accession>A0AB34IG52</accession>
<dbReference type="EMBL" id="JBGBPQ010000028">
    <property type="protein sequence ID" value="KAL1496806.1"/>
    <property type="molecule type" value="Genomic_DNA"/>
</dbReference>
<dbReference type="InterPro" id="IPR050374">
    <property type="entry name" value="RRT5_SRSF_SR"/>
</dbReference>
<keyword evidence="4 6" id="KW-0694">RNA-binding</keyword>
<keyword evidence="5" id="KW-0539">Nucleus</keyword>
<evidence type="ECO:0000256" key="7">
    <source>
        <dbReference type="SAM" id="MobiDB-lite"/>
    </source>
</evidence>
<dbReference type="Pfam" id="PF00076">
    <property type="entry name" value="RRM_1"/>
    <property type="match status" value="2"/>
</dbReference>
<feature type="domain" description="RRM" evidence="8">
    <location>
        <begin position="3"/>
        <end position="76"/>
    </location>
</feature>
<dbReference type="PROSITE" id="PS50102">
    <property type="entry name" value="RRM"/>
    <property type="match status" value="2"/>
</dbReference>
<feature type="region of interest" description="Disordered" evidence="7">
    <location>
        <begin position="216"/>
        <end position="279"/>
    </location>
</feature>
<feature type="compositionally biased region" description="Basic and acidic residues" evidence="7">
    <location>
        <begin position="185"/>
        <end position="198"/>
    </location>
</feature>
<keyword evidence="3" id="KW-0677">Repeat</keyword>
<name>A0AB34IG52_PRYPA</name>
<feature type="region of interest" description="Disordered" evidence="7">
    <location>
        <begin position="169"/>
        <end position="198"/>
    </location>
</feature>
<evidence type="ECO:0000256" key="3">
    <source>
        <dbReference type="ARBA" id="ARBA00022737"/>
    </source>
</evidence>
<evidence type="ECO:0000256" key="4">
    <source>
        <dbReference type="ARBA" id="ARBA00022884"/>
    </source>
</evidence>
<organism evidence="9 10">
    <name type="scientific">Prymnesium parvum</name>
    <name type="common">Toxic golden alga</name>
    <dbReference type="NCBI Taxonomy" id="97485"/>
    <lineage>
        <taxon>Eukaryota</taxon>
        <taxon>Haptista</taxon>
        <taxon>Haptophyta</taxon>
        <taxon>Prymnesiophyceae</taxon>
        <taxon>Prymnesiales</taxon>
        <taxon>Prymnesiaceae</taxon>
        <taxon>Prymnesium</taxon>
    </lineage>
</organism>
<reference evidence="9 10" key="1">
    <citation type="journal article" date="2024" name="Science">
        <title>Giant polyketide synthase enzymes in the biosynthesis of giant marine polyether toxins.</title>
        <authorList>
            <person name="Fallon T.R."/>
            <person name="Shende V.V."/>
            <person name="Wierzbicki I.H."/>
            <person name="Pendleton A.L."/>
            <person name="Watervoot N.F."/>
            <person name="Auber R.P."/>
            <person name="Gonzalez D.J."/>
            <person name="Wisecaver J.H."/>
            <person name="Moore B.S."/>
        </authorList>
    </citation>
    <scope>NUCLEOTIDE SEQUENCE [LARGE SCALE GENOMIC DNA]</scope>
    <source>
        <strain evidence="9 10">12B1</strain>
    </source>
</reference>
<proteinExistence type="predicted"/>
<feature type="region of interest" description="Disordered" evidence="7">
    <location>
        <begin position="75"/>
        <end position="102"/>
    </location>
</feature>
<dbReference type="GO" id="GO:0005737">
    <property type="term" value="C:cytoplasm"/>
    <property type="evidence" value="ECO:0007669"/>
    <property type="project" value="TreeGrafter"/>
</dbReference>
<dbReference type="SMART" id="SM00360">
    <property type="entry name" value="RRM"/>
    <property type="match status" value="2"/>
</dbReference>
<feature type="domain" description="RRM" evidence="8">
    <location>
        <begin position="104"/>
        <end position="175"/>
    </location>
</feature>
<evidence type="ECO:0000256" key="2">
    <source>
        <dbReference type="ARBA" id="ARBA00022664"/>
    </source>
</evidence>
<dbReference type="Gene3D" id="3.30.70.330">
    <property type="match status" value="2"/>
</dbReference>
<dbReference type="InterPro" id="IPR035979">
    <property type="entry name" value="RBD_domain_sf"/>
</dbReference>
<feature type="compositionally biased region" description="Pro residues" evidence="7">
    <location>
        <begin position="82"/>
        <end position="95"/>
    </location>
</feature>
<dbReference type="GO" id="GO:0006397">
    <property type="term" value="P:mRNA processing"/>
    <property type="evidence" value="ECO:0007669"/>
    <property type="project" value="UniProtKB-KW"/>
</dbReference>
<sequence>MSVRIYIGGLDPAVSQDEVEAECARFGKLASCWVARNPPGFAFVEYERAEDAEDAVEGLKDQRIGGGRVKVEIAKNRGKNSGPPPARGGPPPPPGGGGSTATKHRAVLKNLPASFSWKELKDEMRRIGDVIYADVDLRGDGIVEFANPDDLEYAVRRLDGSQLDGHTLVVYKERDGPPPPPPSRPYDDRRYDDRRYDDRRYDDRRYDDRRYDDRRYDDRRYDDRRSDDRRSDDRRSDDRRCEQRYEEERRDGGRGYGAREDRYARCSRSNERGAARERD</sequence>
<dbReference type="PANTHER" id="PTHR23003:SF62">
    <property type="entry name" value="SERINE_ARGININE (SR)-TYPE SHUTTLING MRNA BINDING PROTEIN NPL3"/>
    <property type="match status" value="1"/>
</dbReference>
<dbReference type="InterPro" id="IPR012677">
    <property type="entry name" value="Nucleotide-bd_a/b_plait_sf"/>
</dbReference>
<dbReference type="AlphaFoldDB" id="A0AB34IG52"/>
<comment type="caution">
    <text evidence="9">The sequence shown here is derived from an EMBL/GenBank/DDBJ whole genome shotgun (WGS) entry which is preliminary data.</text>
</comment>
<comment type="subcellular location">
    <subcellularLocation>
        <location evidence="1">Nucleus</location>
    </subcellularLocation>
</comment>
<evidence type="ECO:0000256" key="5">
    <source>
        <dbReference type="ARBA" id="ARBA00023242"/>
    </source>
</evidence>
<evidence type="ECO:0000313" key="9">
    <source>
        <dbReference type="EMBL" id="KAL1496806.1"/>
    </source>
</evidence>
<dbReference type="PANTHER" id="PTHR23003">
    <property type="entry name" value="RNA RECOGNITION MOTIF RRM DOMAIN CONTAINING PROTEIN"/>
    <property type="match status" value="1"/>
</dbReference>
<dbReference type="Proteomes" id="UP001515480">
    <property type="component" value="Unassembled WGS sequence"/>
</dbReference>
<keyword evidence="10" id="KW-1185">Reference proteome</keyword>
<dbReference type="GO" id="GO:0003729">
    <property type="term" value="F:mRNA binding"/>
    <property type="evidence" value="ECO:0007669"/>
    <property type="project" value="TreeGrafter"/>
</dbReference>
<keyword evidence="2" id="KW-0507">mRNA processing</keyword>
<protein>
    <recommendedName>
        <fullName evidence="8">RRM domain-containing protein</fullName>
    </recommendedName>
</protein>
<dbReference type="GO" id="GO:0005634">
    <property type="term" value="C:nucleus"/>
    <property type="evidence" value="ECO:0007669"/>
    <property type="project" value="UniProtKB-SubCell"/>
</dbReference>